<dbReference type="Proteomes" id="UP000230069">
    <property type="component" value="Unassembled WGS sequence"/>
</dbReference>
<keyword evidence="6 12" id="KW-0479">Metal-binding</keyword>
<dbReference type="PANTHER" id="PTHR24286">
    <property type="entry name" value="CYTOCHROME P450 26"/>
    <property type="match status" value="1"/>
</dbReference>
<evidence type="ECO:0000256" key="11">
    <source>
        <dbReference type="ARBA" id="ARBA00023136"/>
    </source>
</evidence>
<evidence type="ECO:0000256" key="7">
    <source>
        <dbReference type="ARBA" id="ARBA00022989"/>
    </source>
</evidence>
<dbReference type="STRING" id="218851.A0A2G5C3Y7"/>
<keyword evidence="11" id="KW-0472">Membrane</keyword>
<gene>
    <name evidence="15" type="ORF">AQUCO_10200048v1</name>
</gene>
<keyword evidence="5" id="KW-0812">Transmembrane</keyword>
<keyword evidence="16" id="KW-1185">Reference proteome</keyword>
<dbReference type="InParanoid" id="A0A2G5C3Y7"/>
<dbReference type="FunFam" id="1.10.630.10:FF:000020">
    <property type="entry name" value="Cytochrome P450 family protein"/>
    <property type="match status" value="1"/>
</dbReference>
<keyword evidence="7" id="KW-1133">Transmembrane helix</keyword>
<dbReference type="PROSITE" id="PS00086">
    <property type="entry name" value="CYTOCHROME_P450"/>
    <property type="match status" value="1"/>
</dbReference>
<dbReference type="GO" id="GO:0016020">
    <property type="term" value="C:membrane"/>
    <property type="evidence" value="ECO:0007669"/>
    <property type="project" value="UniProtKB-SubCell"/>
</dbReference>
<dbReference type="CDD" id="cd11043">
    <property type="entry name" value="CYP90-like"/>
    <property type="match status" value="1"/>
</dbReference>
<name>A0A2G5C3Y7_AQUCA</name>
<dbReference type="GO" id="GO:0004497">
    <property type="term" value="F:monooxygenase activity"/>
    <property type="evidence" value="ECO:0007669"/>
    <property type="project" value="UniProtKB-KW"/>
</dbReference>
<dbReference type="GO" id="GO:0016125">
    <property type="term" value="P:sterol metabolic process"/>
    <property type="evidence" value="ECO:0007669"/>
    <property type="project" value="TreeGrafter"/>
</dbReference>
<organism evidence="15 16">
    <name type="scientific">Aquilegia coerulea</name>
    <name type="common">Rocky mountain columbine</name>
    <dbReference type="NCBI Taxonomy" id="218851"/>
    <lineage>
        <taxon>Eukaryota</taxon>
        <taxon>Viridiplantae</taxon>
        <taxon>Streptophyta</taxon>
        <taxon>Embryophyta</taxon>
        <taxon>Tracheophyta</taxon>
        <taxon>Spermatophyta</taxon>
        <taxon>Magnoliopsida</taxon>
        <taxon>Ranunculales</taxon>
        <taxon>Ranunculaceae</taxon>
        <taxon>Thalictroideae</taxon>
        <taxon>Aquilegia</taxon>
    </lineage>
</organism>
<dbReference type="GO" id="GO:0005506">
    <property type="term" value="F:iron ion binding"/>
    <property type="evidence" value="ECO:0007669"/>
    <property type="project" value="InterPro"/>
</dbReference>
<dbReference type="InterPro" id="IPR036396">
    <property type="entry name" value="Cyt_P450_sf"/>
</dbReference>
<keyword evidence="4 12" id="KW-0349">Heme</keyword>
<protein>
    <recommendedName>
        <fullName evidence="17">Cytochrome P450</fullName>
    </recommendedName>
</protein>
<evidence type="ECO:0000256" key="12">
    <source>
        <dbReference type="PIRSR" id="PIRSR602403-1"/>
    </source>
</evidence>
<sequence length="478" mass="54490">MWSLIGVFAVALIIIFITHWVYRWRNPMPNVKLPPGSMGLPFIGETLQLFASQSSFDIHPFIKKKMNRYGPIFKTNLVCRPIVITTDPEFSHFVFLQEGNSTETYLPFLESSRNAFEKNNMNIHKYLRNMVLGYFGTEKQKERLLSEMQEMVGRNIAIWSKQPSVELKEVSANMAFGYATKKLLSYDSTKYSENLKDAFIGFLRGLMAFPLNIPGTAYHKCQKDKKKVMAVLKDMVTERLNASNANQHGDFLDVIIEEMKRDEPVFDIDGATYVVFAILLASFETISLALTLAIKFISEDQAVLKELTDEHEKILKNRENIDSAITWNEYKSMTFTSNIIGETLRLGNISQLIFRRATKDIEVNGYTIPSGWGIVVYPPAIHLNPDKYEDPLLFNPWRWKGQGSSTASKNFMPFGGGCRLCAGAGYTKLQMTIVLHLLVTKYRYKLKNKWTKIKGGEVIQRVGVVFPNGLHIKVTENS</sequence>
<evidence type="ECO:0000256" key="5">
    <source>
        <dbReference type="ARBA" id="ARBA00022692"/>
    </source>
</evidence>
<dbReference type="OrthoDB" id="1372046at2759"/>
<dbReference type="GO" id="GO:0020037">
    <property type="term" value="F:heme binding"/>
    <property type="evidence" value="ECO:0007669"/>
    <property type="project" value="InterPro"/>
</dbReference>
<dbReference type="Gene3D" id="1.10.630.10">
    <property type="entry name" value="Cytochrome P450"/>
    <property type="match status" value="1"/>
</dbReference>
<keyword evidence="9 12" id="KW-0408">Iron</keyword>
<dbReference type="PANTHER" id="PTHR24286:SF305">
    <property type="entry name" value="CYTOCHROME P450 708A2"/>
    <property type="match status" value="1"/>
</dbReference>
<keyword evidence="14" id="KW-0175">Coiled coil</keyword>
<proteinExistence type="inferred from homology"/>
<dbReference type="GO" id="GO:0044550">
    <property type="term" value="P:secondary metabolite biosynthetic process"/>
    <property type="evidence" value="ECO:0007669"/>
    <property type="project" value="UniProtKB-ARBA"/>
</dbReference>
<evidence type="ECO:0000313" key="15">
    <source>
        <dbReference type="EMBL" id="PIA25999.1"/>
    </source>
</evidence>
<evidence type="ECO:0000256" key="1">
    <source>
        <dbReference type="ARBA" id="ARBA00001971"/>
    </source>
</evidence>
<accession>A0A2G5C3Y7</accession>
<reference evidence="15 16" key="1">
    <citation type="submission" date="2017-09" db="EMBL/GenBank/DDBJ databases">
        <title>WGS assembly of Aquilegia coerulea Goldsmith.</title>
        <authorList>
            <person name="Hodges S."/>
            <person name="Kramer E."/>
            <person name="Nordborg M."/>
            <person name="Tomkins J."/>
            <person name="Borevitz J."/>
            <person name="Derieg N."/>
            <person name="Yan J."/>
            <person name="Mihaltcheva S."/>
            <person name="Hayes R.D."/>
            <person name="Rokhsar D."/>
        </authorList>
    </citation>
    <scope>NUCLEOTIDE SEQUENCE [LARGE SCALE GENOMIC DNA]</scope>
    <source>
        <strain evidence="16">cv. Goldsmith</strain>
    </source>
</reference>
<evidence type="ECO:0000256" key="10">
    <source>
        <dbReference type="ARBA" id="ARBA00023033"/>
    </source>
</evidence>
<feature type="binding site" description="axial binding residue" evidence="12">
    <location>
        <position position="421"/>
    </location>
    <ligand>
        <name>heme</name>
        <dbReference type="ChEBI" id="CHEBI:30413"/>
    </ligand>
    <ligandPart>
        <name>Fe</name>
        <dbReference type="ChEBI" id="CHEBI:18248"/>
    </ligandPart>
</feature>
<dbReference type="EMBL" id="KZ305118">
    <property type="protein sequence ID" value="PIA25999.1"/>
    <property type="molecule type" value="Genomic_DNA"/>
</dbReference>
<evidence type="ECO:0000256" key="2">
    <source>
        <dbReference type="ARBA" id="ARBA00004370"/>
    </source>
</evidence>
<keyword evidence="8 13" id="KW-0560">Oxidoreductase</keyword>
<dbReference type="InterPro" id="IPR017972">
    <property type="entry name" value="Cyt_P450_CS"/>
</dbReference>
<evidence type="ECO:0000256" key="13">
    <source>
        <dbReference type="RuleBase" id="RU000461"/>
    </source>
</evidence>
<evidence type="ECO:0000256" key="14">
    <source>
        <dbReference type="SAM" id="Coils"/>
    </source>
</evidence>
<dbReference type="InterPro" id="IPR001128">
    <property type="entry name" value="Cyt_P450"/>
</dbReference>
<evidence type="ECO:0000313" key="16">
    <source>
        <dbReference type="Proteomes" id="UP000230069"/>
    </source>
</evidence>
<dbReference type="Pfam" id="PF00067">
    <property type="entry name" value="p450"/>
    <property type="match status" value="1"/>
</dbReference>
<dbReference type="SUPFAM" id="SSF48264">
    <property type="entry name" value="Cytochrome P450"/>
    <property type="match status" value="1"/>
</dbReference>
<evidence type="ECO:0000256" key="4">
    <source>
        <dbReference type="ARBA" id="ARBA00022617"/>
    </source>
</evidence>
<dbReference type="PRINTS" id="PR00385">
    <property type="entry name" value="P450"/>
</dbReference>
<dbReference type="PRINTS" id="PR00465">
    <property type="entry name" value="EP450IV"/>
</dbReference>
<dbReference type="AlphaFoldDB" id="A0A2G5C3Y7"/>
<feature type="coiled-coil region" evidence="14">
    <location>
        <begin position="297"/>
        <end position="324"/>
    </location>
</feature>
<comment type="cofactor">
    <cofactor evidence="1 12">
        <name>heme</name>
        <dbReference type="ChEBI" id="CHEBI:30413"/>
    </cofactor>
</comment>
<evidence type="ECO:0000256" key="3">
    <source>
        <dbReference type="ARBA" id="ARBA00010617"/>
    </source>
</evidence>
<dbReference type="GO" id="GO:0010268">
    <property type="term" value="P:brassinosteroid homeostasis"/>
    <property type="evidence" value="ECO:0007669"/>
    <property type="project" value="TreeGrafter"/>
</dbReference>
<dbReference type="InterPro" id="IPR002403">
    <property type="entry name" value="Cyt_P450_E_grp-IV"/>
</dbReference>
<evidence type="ECO:0000256" key="9">
    <source>
        <dbReference type="ARBA" id="ARBA00023004"/>
    </source>
</evidence>
<dbReference type="GO" id="GO:0016705">
    <property type="term" value="F:oxidoreductase activity, acting on paired donors, with incorporation or reduction of molecular oxygen"/>
    <property type="evidence" value="ECO:0007669"/>
    <property type="project" value="InterPro"/>
</dbReference>
<comment type="similarity">
    <text evidence="3 13">Belongs to the cytochrome P450 family.</text>
</comment>
<evidence type="ECO:0000256" key="6">
    <source>
        <dbReference type="ARBA" id="ARBA00022723"/>
    </source>
</evidence>
<evidence type="ECO:0008006" key="17">
    <source>
        <dbReference type="Google" id="ProtNLM"/>
    </source>
</evidence>
<evidence type="ECO:0000256" key="8">
    <source>
        <dbReference type="ARBA" id="ARBA00023002"/>
    </source>
</evidence>
<comment type="subcellular location">
    <subcellularLocation>
        <location evidence="2">Membrane</location>
    </subcellularLocation>
</comment>
<dbReference type="GO" id="GO:0016132">
    <property type="term" value="P:brassinosteroid biosynthetic process"/>
    <property type="evidence" value="ECO:0007669"/>
    <property type="project" value="TreeGrafter"/>
</dbReference>
<keyword evidence="10 13" id="KW-0503">Monooxygenase</keyword>